<feature type="region of interest" description="Disordered" evidence="1">
    <location>
        <begin position="68"/>
        <end position="87"/>
    </location>
</feature>
<evidence type="ECO:0000256" key="2">
    <source>
        <dbReference type="SAM" id="Phobius"/>
    </source>
</evidence>
<dbReference type="InterPro" id="IPR057893">
    <property type="entry name" value="LRV_2"/>
</dbReference>
<feature type="domain" description="Leucine rich repeat variant" evidence="3">
    <location>
        <begin position="11"/>
        <end position="60"/>
    </location>
</feature>
<dbReference type="AlphaFoldDB" id="A0A918CH90"/>
<protein>
    <recommendedName>
        <fullName evidence="3">Leucine rich repeat variant domain-containing protein</fullName>
    </recommendedName>
</protein>
<reference evidence="4" key="2">
    <citation type="submission" date="2020-09" db="EMBL/GenBank/DDBJ databases">
        <authorList>
            <person name="Sun Q."/>
            <person name="Ohkuma M."/>
        </authorList>
    </citation>
    <scope>NUCLEOTIDE SEQUENCE</scope>
    <source>
        <strain evidence="4">JCM 3346</strain>
    </source>
</reference>
<organism evidence="4 5">
    <name type="scientific">Agromyces mediolanus</name>
    <name type="common">Corynebacterium mediolanum</name>
    <dbReference type="NCBI Taxonomy" id="41986"/>
    <lineage>
        <taxon>Bacteria</taxon>
        <taxon>Bacillati</taxon>
        <taxon>Actinomycetota</taxon>
        <taxon>Actinomycetes</taxon>
        <taxon>Micrococcales</taxon>
        <taxon>Microbacteriaceae</taxon>
        <taxon>Agromyces</taxon>
    </lineage>
</organism>
<dbReference type="Proteomes" id="UP000610303">
    <property type="component" value="Unassembled WGS sequence"/>
</dbReference>
<keyword evidence="2" id="KW-0812">Transmembrane</keyword>
<dbReference type="Pfam" id="PF25591">
    <property type="entry name" value="LRV_2"/>
    <property type="match status" value="1"/>
</dbReference>
<reference evidence="4" key="1">
    <citation type="journal article" date="2014" name="Int. J. Syst. Evol. Microbiol.">
        <title>Complete genome sequence of Corynebacterium casei LMG S-19264T (=DSM 44701T), isolated from a smear-ripened cheese.</title>
        <authorList>
            <consortium name="US DOE Joint Genome Institute (JGI-PGF)"/>
            <person name="Walter F."/>
            <person name="Albersmeier A."/>
            <person name="Kalinowski J."/>
            <person name="Ruckert C."/>
        </authorList>
    </citation>
    <scope>NUCLEOTIDE SEQUENCE</scope>
    <source>
        <strain evidence="4">JCM 3346</strain>
    </source>
</reference>
<keyword evidence="2" id="KW-0472">Membrane</keyword>
<dbReference type="RefSeq" id="WP_189084777.1">
    <property type="nucleotide sequence ID" value="NZ_BMRJ01000001.1"/>
</dbReference>
<evidence type="ECO:0000259" key="3">
    <source>
        <dbReference type="Pfam" id="PF25591"/>
    </source>
</evidence>
<feature type="transmembrane region" description="Helical" evidence="2">
    <location>
        <begin position="95"/>
        <end position="118"/>
    </location>
</feature>
<comment type="caution">
    <text evidence="4">The sequence shown here is derived from an EMBL/GenBank/DDBJ whole genome shotgun (WGS) entry which is preliminary data.</text>
</comment>
<name>A0A918CH90_AGRME</name>
<gene>
    <name evidence="4" type="ORF">GCM10010196_16830</name>
</gene>
<sequence>MTGAPDDPELIAAGNPATPPQQLADIATRRHDLHAFILANPSTYPRLRQWIAEVNPGSAQTQITAPSAFGLPPHAGAPHRSGPAAPPVAPRRTGLGWIFAGCGCVTLVAVIVIAAVAITGLATSVAAGGGSGGTGPTASTFEDQLAVIRTESAEYERLAAQLDGNPVAPLVTQPARFQRLQADVGALEASTALETVRAAQARLLAERAAQYRSDLQGRITAAEGRRANASGTDEEQLVDSAGNGFIDIQWNADSKCSASKNPERTTAGCVTNTPEQLIVHVLPREHRLGGGEAARLTTLHELAHLYQSIDAATTAGGEDGPAMKLKNAGLFQGSSEVMSDCYALSYLGLQSLTVGDATLGYGYVCTDAERQAIRDWAKEIHAPMPG</sequence>
<accession>A0A918CH90</accession>
<keyword evidence="5" id="KW-1185">Reference proteome</keyword>
<keyword evidence="2" id="KW-1133">Transmembrane helix</keyword>
<evidence type="ECO:0000256" key="1">
    <source>
        <dbReference type="SAM" id="MobiDB-lite"/>
    </source>
</evidence>
<proteinExistence type="predicted"/>
<dbReference type="EMBL" id="BMRJ01000001">
    <property type="protein sequence ID" value="GGR23663.1"/>
    <property type="molecule type" value="Genomic_DNA"/>
</dbReference>
<evidence type="ECO:0000313" key="4">
    <source>
        <dbReference type="EMBL" id="GGR23663.1"/>
    </source>
</evidence>
<evidence type="ECO:0000313" key="5">
    <source>
        <dbReference type="Proteomes" id="UP000610303"/>
    </source>
</evidence>